<gene>
    <name evidence="1" type="ORF">MRB53_034596</name>
</gene>
<name>A0ACC2K2J0_PERAE</name>
<proteinExistence type="predicted"/>
<keyword evidence="2" id="KW-1185">Reference proteome</keyword>
<evidence type="ECO:0000313" key="1">
    <source>
        <dbReference type="EMBL" id="KAJ8615224.1"/>
    </source>
</evidence>
<reference evidence="1 2" key="1">
    <citation type="journal article" date="2022" name="Hortic Res">
        <title>A haplotype resolved chromosomal level avocado genome allows analysis of novel avocado genes.</title>
        <authorList>
            <person name="Nath O."/>
            <person name="Fletcher S.J."/>
            <person name="Hayward A."/>
            <person name="Shaw L.M."/>
            <person name="Masouleh A.K."/>
            <person name="Furtado A."/>
            <person name="Henry R.J."/>
            <person name="Mitter N."/>
        </authorList>
    </citation>
    <scope>NUCLEOTIDE SEQUENCE [LARGE SCALE GENOMIC DNA]</scope>
    <source>
        <strain evidence="2">cv. Hass</strain>
    </source>
</reference>
<accession>A0ACC2K2J0</accession>
<protein>
    <submittedName>
        <fullName evidence="1">Uncharacterized protein</fullName>
    </submittedName>
</protein>
<dbReference type="Proteomes" id="UP001234297">
    <property type="component" value="Chromosome 12"/>
</dbReference>
<sequence>MSKEYRDGVNYFVDFAVTSSGSDDKIRCPCLKYMNVERHVSVVVVFHLIQNGIAPSYKTWVHHGEPIPANHQFVSNESCQPSGESAGDGVAADEHENPDDIERLVNDYYAAAIMNDEELDELPDNVETEIEVRFTRDDIDPEIIPSDVVLETQNQQLSSSFPEENEDEDEDELLGEPSDNEFASESDSDIDPDIEP</sequence>
<evidence type="ECO:0000313" key="2">
    <source>
        <dbReference type="Proteomes" id="UP001234297"/>
    </source>
</evidence>
<comment type="caution">
    <text evidence="1">The sequence shown here is derived from an EMBL/GenBank/DDBJ whole genome shotgun (WGS) entry which is preliminary data.</text>
</comment>
<dbReference type="EMBL" id="CM056820">
    <property type="protein sequence ID" value="KAJ8615224.1"/>
    <property type="molecule type" value="Genomic_DNA"/>
</dbReference>
<organism evidence="1 2">
    <name type="scientific">Persea americana</name>
    <name type="common">Avocado</name>
    <dbReference type="NCBI Taxonomy" id="3435"/>
    <lineage>
        <taxon>Eukaryota</taxon>
        <taxon>Viridiplantae</taxon>
        <taxon>Streptophyta</taxon>
        <taxon>Embryophyta</taxon>
        <taxon>Tracheophyta</taxon>
        <taxon>Spermatophyta</taxon>
        <taxon>Magnoliopsida</taxon>
        <taxon>Magnoliidae</taxon>
        <taxon>Laurales</taxon>
        <taxon>Lauraceae</taxon>
        <taxon>Persea</taxon>
    </lineage>
</organism>